<dbReference type="EMBL" id="CAJVPY010028250">
    <property type="protein sequence ID" value="CAG8792357.1"/>
    <property type="molecule type" value="Genomic_DNA"/>
</dbReference>
<feature type="non-terminal residue" evidence="1">
    <location>
        <position position="51"/>
    </location>
</feature>
<dbReference type="Proteomes" id="UP000789405">
    <property type="component" value="Unassembled WGS sequence"/>
</dbReference>
<proteinExistence type="predicted"/>
<dbReference type="AlphaFoldDB" id="A0A9N9JUF9"/>
<keyword evidence="2" id="KW-1185">Reference proteome</keyword>
<gene>
    <name evidence="1" type="ORF">DERYTH_LOCUS21685</name>
</gene>
<accession>A0A9N9JUF9</accession>
<evidence type="ECO:0000313" key="1">
    <source>
        <dbReference type="EMBL" id="CAG8792357.1"/>
    </source>
</evidence>
<comment type="caution">
    <text evidence="1">The sequence shown here is derived from an EMBL/GenBank/DDBJ whole genome shotgun (WGS) entry which is preliminary data.</text>
</comment>
<sequence>MAPITRLKNFMAEKKIFESELRKNNSDVEILQEIFESELCKNNSDVEILHA</sequence>
<organism evidence="1 2">
    <name type="scientific">Dentiscutata erythropus</name>
    <dbReference type="NCBI Taxonomy" id="1348616"/>
    <lineage>
        <taxon>Eukaryota</taxon>
        <taxon>Fungi</taxon>
        <taxon>Fungi incertae sedis</taxon>
        <taxon>Mucoromycota</taxon>
        <taxon>Glomeromycotina</taxon>
        <taxon>Glomeromycetes</taxon>
        <taxon>Diversisporales</taxon>
        <taxon>Gigasporaceae</taxon>
        <taxon>Dentiscutata</taxon>
    </lineage>
</organism>
<evidence type="ECO:0000313" key="2">
    <source>
        <dbReference type="Proteomes" id="UP000789405"/>
    </source>
</evidence>
<protein>
    <submittedName>
        <fullName evidence="1">26053_t:CDS:1</fullName>
    </submittedName>
</protein>
<reference evidence="1" key="1">
    <citation type="submission" date="2021-06" db="EMBL/GenBank/DDBJ databases">
        <authorList>
            <person name="Kallberg Y."/>
            <person name="Tangrot J."/>
            <person name="Rosling A."/>
        </authorList>
    </citation>
    <scope>NUCLEOTIDE SEQUENCE</scope>
    <source>
        <strain evidence="1">MA453B</strain>
    </source>
</reference>
<name>A0A9N9JUF9_9GLOM</name>